<dbReference type="RefSeq" id="WP_190784744.1">
    <property type="nucleotide sequence ID" value="NZ_JACWZZ010000002.1"/>
</dbReference>
<protein>
    <recommendedName>
        <fullName evidence="3">T9SS type A sorting domain-containing protein</fullName>
    </recommendedName>
</protein>
<evidence type="ECO:0008006" key="3">
    <source>
        <dbReference type="Google" id="ProtNLM"/>
    </source>
</evidence>
<sequence length="227" mass="24344">MQSGYLACQDGRLIRFNAALDTLWTRLLPYTAPNGFRTYGSARLVRPLPDGNLVVAGGVYANSGTRVYLSKVTPTGQVLRDTVLYRTGGDEFVNGLEVEAGTGNYVFSGYATQGPLGLADLFFGRQAAWRTLSTQAPARQPVLALAAWPNPVGAGQSQLRVRSGQPLAGELVLRDALGRTVRHWPATRAVTSTEGQALPLGEVPAGLYLLTGTAPDGRRYVARVLRE</sequence>
<evidence type="ECO:0000313" key="1">
    <source>
        <dbReference type="EMBL" id="MBD2715775.1"/>
    </source>
</evidence>
<name>A0ABR8JIW6_9BACT</name>
<evidence type="ECO:0000313" key="2">
    <source>
        <dbReference type="Proteomes" id="UP000642468"/>
    </source>
</evidence>
<comment type="caution">
    <text evidence="1">The sequence shown here is derived from an EMBL/GenBank/DDBJ whole genome shotgun (WGS) entry which is preliminary data.</text>
</comment>
<dbReference type="EMBL" id="JACWZZ010000002">
    <property type="protein sequence ID" value="MBD2715775.1"/>
    <property type="molecule type" value="Genomic_DNA"/>
</dbReference>
<gene>
    <name evidence="1" type="ORF">IC231_12075</name>
</gene>
<organism evidence="1 2">
    <name type="scientific">Hymenobacter duratus</name>
    <dbReference type="NCBI Taxonomy" id="2771356"/>
    <lineage>
        <taxon>Bacteria</taxon>
        <taxon>Pseudomonadati</taxon>
        <taxon>Bacteroidota</taxon>
        <taxon>Cytophagia</taxon>
        <taxon>Cytophagales</taxon>
        <taxon>Hymenobacteraceae</taxon>
        <taxon>Hymenobacter</taxon>
    </lineage>
</organism>
<keyword evidence="2" id="KW-1185">Reference proteome</keyword>
<dbReference type="Proteomes" id="UP000642468">
    <property type="component" value="Unassembled WGS sequence"/>
</dbReference>
<accession>A0ABR8JIW6</accession>
<proteinExistence type="predicted"/>
<reference evidence="1 2" key="1">
    <citation type="submission" date="2020-09" db="EMBL/GenBank/DDBJ databases">
        <authorList>
            <person name="Kim M.K."/>
        </authorList>
    </citation>
    <scope>NUCLEOTIDE SEQUENCE [LARGE SCALE GENOMIC DNA]</scope>
    <source>
        <strain evidence="1 2">BT646</strain>
    </source>
</reference>